<dbReference type="AlphaFoldDB" id="A0A5K7WZD7"/>
<proteinExistence type="predicted"/>
<dbReference type="InterPro" id="IPR002933">
    <property type="entry name" value="Peptidase_M20"/>
</dbReference>
<evidence type="ECO:0000313" key="2">
    <source>
        <dbReference type="Proteomes" id="UP000326951"/>
    </source>
</evidence>
<accession>A0A5K7WZD7</accession>
<reference evidence="1 2" key="1">
    <citation type="submission" date="2019-09" db="EMBL/GenBank/DDBJ databases">
        <title>Complete genome sequence of Sporolactobacillus terrae 70-3.</title>
        <authorList>
            <person name="Tanaka N."/>
            <person name="Shiwa Y."/>
            <person name="Fujita N."/>
            <person name="Tanasupawat S."/>
        </authorList>
    </citation>
    <scope>NUCLEOTIDE SEQUENCE [LARGE SCALE GENOMIC DNA]</scope>
    <source>
        <strain evidence="1 2">70-3</strain>
    </source>
</reference>
<protein>
    <recommendedName>
        <fullName evidence="3">Arginine utilization protein RocB</fullName>
    </recommendedName>
</protein>
<evidence type="ECO:0008006" key="3">
    <source>
        <dbReference type="Google" id="ProtNLM"/>
    </source>
</evidence>
<dbReference type="InterPro" id="IPR050072">
    <property type="entry name" value="Peptidase_M20A"/>
</dbReference>
<dbReference type="PANTHER" id="PTHR43808">
    <property type="entry name" value="ACETYLORNITHINE DEACETYLASE"/>
    <property type="match status" value="1"/>
</dbReference>
<dbReference type="Proteomes" id="UP000326951">
    <property type="component" value="Chromosome"/>
</dbReference>
<dbReference type="SUPFAM" id="SSF53187">
    <property type="entry name" value="Zn-dependent exopeptidases"/>
    <property type="match status" value="1"/>
</dbReference>
<name>A0A5K7WZD7_9BACL</name>
<organism evidence="1 2">
    <name type="scientific">Sporolactobacillus terrae</name>
    <dbReference type="NCBI Taxonomy" id="269673"/>
    <lineage>
        <taxon>Bacteria</taxon>
        <taxon>Bacillati</taxon>
        <taxon>Bacillota</taxon>
        <taxon>Bacilli</taxon>
        <taxon>Bacillales</taxon>
        <taxon>Sporolactobacillaceae</taxon>
        <taxon>Sporolactobacillus</taxon>
    </lineage>
</organism>
<dbReference type="EMBL" id="AP021853">
    <property type="protein sequence ID" value="BBN99099.1"/>
    <property type="molecule type" value="Genomic_DNA"/>
</dbReference>
<dbReference type="RefSeq" id="WP_152080520.1">
    <property type="nucleotide sequence ID" value="NZ_AP021853.1"/>
</dbReference>
<evidence type="ECO:0000313" key="1">
    <source>
        <dbReference type="EMBL" id="BBN99099.1"/>
    </source>
</evidence>
<dbReference type="Pfam" id="PF01546">
    <property type="entry name" value="Peptidase_M20"/>
    <property type="match status" value="1"/>
</dbReference>
<dbReference type="Gene3D" id="3.40.630.10">
    <property type="entry name" value="Zn peptidases"/>
    <property type="match status" value="1"/>
</dbReference>
<dbReference type="PANTHER" id="PTHR43808:SF27">
    <property type="entry name" value="PROTEIN ROCB"/>
    <property type="match status" value="1"/>
</dbReference>
<dbReference type="PIRSF" id="PIRSF010386">
    <property type="entry name" value="RocB"/>
    <property type="match status" value="1"/>
</dbReference>
<gene>
    <name evidence="1" type="ORF">St703_18040</name>
</gene>
<dbReference type="GO" id="GO:0016787">
    <property type="term" value="F:hydrolase activity"/>
    <property type="evidence" value="ECO:0007669"/>
    <property type="project" value="InterPro"/>
</dbReference>
<dbReference type="InterPro" id="IPR012166">
    <property type="entry name" value="Uncharacterised_RocB"/>
</dbReference>
<sequence>MAMWQTKEAMTDLLCEMVRIPSISGSQAEKDFPELIIKKLSEMDYFLQHPDDLQQLFAEDGRSLVSAFVRAPEPTAKTVILFSHFDVVDIKDFGKWQDSAFEVKALTQQFYREMDRLPQSVREDLASGHWLFGRGSMDMKSGLAVHLSLLEMASQGTFSGNLLFISVPDEEANSVGMRAAVPHLLQLKNKYNLDYRVALNSEPMFSLYPGDDHHYIYTGSIGKIMPGFLCCGKETHVGEPFSGLNSNLMASLVTAEIELNTDLCDQDEGKPAPPPTNLIQKGLKSGYSVQTPHHSVTLFNLFLLERSIAELSELLLRKATSAARKIEALYHDEAEKYAKRTGSSASHQTVRVQTFDQLIHEAERSLGKEKVAQMIDAWINQYRSMDDRGLSILIVDQLAAYCNTLAPMIILFYAPPFYPAVQSHHHQRIQATVKKIQDHAQNVYRTKLIEQHYFSGISDLSYIGVPANRSSMDQLRGNMPLWNHGYSIPFTEIEALSVPVLNLGPVGRDPHQWTERLDVDFAFGPLKELLIDGIHELFKD</sequence>